<evidence type="ECO:0000256" key="6">
    <source>
        <dbReference type="ARBA" id="ARBA00023239"/>
    </source>
</evidence>
<reference evidence="8" key="1">
    <citation type="journal article" date="2015" name="Proc. Natl. Acad. Sci. U.S.A.">
        <title>Networks of energetic and metabolic interactions define dynamics in microbial communities.</title>
        <authorList>
            <person name="Embree M."/>
            <person name="Liu J.K."/>
            <person name="Al-Bassam M.M."/>
            <person name="Zengler K."/>
        </authorList>
    </citation>
    <scope>NUCLEOTIDE SEQUENCE</scope>
</reference>
<comment type="similarity">
    <text evidence="1">Belongs to the class-I fumarase family.</text>
</comment>
<dbReference type="PANTHER" id="PTHR43351">
    <property type="entry name" value="L(+)-TARTRATE DEHYDRATASE SUBUNIT BETA"/>
    <property type="match status" value="1"/>
</dbReference>
<name>A0A0W8FV24_9ZZZZ</name>
<dbReference type="GO" id="GO:0004333">
    <property type="term" value="F:fumarate hydratase activity"/>
    <property type="evidence" value="ECO:0007669"/>
    <property type="project" value="UniProtKB-EC"/>
</dbReference>
<evidence type="ECO:0000313" key="8">
    <source>
        <dbReference type="EMBL" id="KUG24542.1"/>
    </source>
</evidence>
<accession>A0A0W8FV24</accession>
<evidence type="ECO:0000256" key="4">
    <source>
        <dbReference type="ARBA" id="ARBA00023004"/>
    </source>
</evidence>
<evidence type="ECO:0000256" key="3">
    <source>
        <dbReference type="ARBA" id="ARBA00022723"/>
    </source>
</evidence>
<dbReference type="NCBIfam" id="TIGR00722">
    <property type="entry name" value="ttdA_fumA_fumB"/>
    <property type="match status" value="1"/>
</dbReference>
<dbReference type="AlphaFoldDB" id="A0A0W8FV24"/>
<keyword evidence="4" id="KW-0408">Iron</keyword>
<sequence>MYDLIRKTSTVLAKDVTDAIKKAVAREEKGSVAKTTLDIILKSIVLSSKKSLPICQDTGTILVMIEGRPDKSIFHLEKSIKDAIRKLTKEGILRQNCVCPLTEKNTLDNTGMYVPQIHFEPSDGPTRISIMLKGGGSENMSTQYSLPNSKIQAGRDMEGVRRCILDAVFQAQGKGCAPGILGVCIGGDRASGYLIAKKQLFRKLEDKNPSPLLASLEKTVLKQANELNIGPMGLGGKTTLLGVKIGYAGRHPASYFVTVSYSCWATRRYVVELNQKGEIKKWI</sequence>
<evidence type="ECO:0000256" key="5">
    <source>
        <dbReference type="ARBA" id="ARBA00023014"/>
    </source>
</evidence>
<dbReference type="GO" id="GO:0051539">
    <property type="term" value="F:4 iron, 4 sulfur cluster binding"/>
    <property type="evidence" value="ECO:0007669"/>
    <property type="project" value="UniProtKB-KW"/>
</dbReference>
<feature type="domain" description="Fe-S hydro-lyase tartrate dehydratase alpha-type catalytic" evidence="7">
    <location>
        <begin position="2"/>
        <end position="271"/>
    </location>
</feature>
<comment type="caution">
    <text evidence="8">The sequence shown here is derived from an EMBL/GenBank/DDBJ whole genome shotgun (WGS) entry which is preliminary data.</text>
</comment>
<keyword evidence="5" id="KW-0411">Iron-sulfur</keyword>
<protein>
    <submittedName>
        <fullName evidence="8">Fumarate hydratase class i, aerobic</fullName>
        <ecNumber evidence="8">4.2.1.2</ecNumber>
    </submittedName>
</protein>
<keyword evidence="3" id="KW-0479">Metal-binding</keyword>
<dbReference type="Pfam" id="PF05681">
    <property type="entry name" value="Fumerase"/>
    <property type="match status" value="1"/>
</dbReference>
<proteinExistence type="inferred from homology"/>
<dbReference type="PANTHER" id="PTHR43351:SF2">
    <property type="entry name" value="L(+)-TARTRATE DEHYDRATASE SUBUNIT BETA-RELATED"/>
    <property type="match status" value="1"/>
</dbReference>
<dbReference type="EC" id="4.2.1.2" evidence="8"/>
<keyword evidence="6 8" id="KW-0456">Lyase</keyword>
<evidence type="ECO:0000256" key="1">
    <source>
        <dbReference type="ARBA" id="ARBA00008876"/>
    </source>
</evidence>
<dbReference type="InterPro" id="IPR004646">
    <property type="entry name" value="Fe-S_hydro-lyase_TtdA-typ_cat"/>
</dbReference>
<evidence type="ECO:0000256" key="2">
    <source>
        <dbReference type="ARBA" id="ARBA00022485"/>
    </source>
</evidence>
<keyword evidence="2" id="KW-0004">4Fe-4S</keyword>
<organism evidence="8">
    <name type="scientific">hydrocarbon metagenome</name>
    <dbReference type="NCBI Taxonomy" id="938273"/>
    <lineage>
        <taxon>unclassified sequences</taxon>
        <taxon>metagenomes</taxon>
        <taxon>ecological metagenomes</taxon>
    </lineage>
</organism>
<evidence type="ECO:0000259" key="7">
    <source>
        <dbReference type="Pfam" id="PF05681"/>
    </source>
</evidence>
<dbReference type="GO" id="GO:0046872">
    <property type="term" value="F:metal ion binding"/>
    <property type="evidence" value="ECO:0007669"/>
    <property type="project" value="UniProtKB-KW"/>
</dbReference>
<dbReference type="EMBL" id="LNQE01000844">
    <property type="protein sequence ID" value="KUG24542.1"/>
    <property type="molecule type" value="Genomic_DNA"/>
</dbReference>
<gene>
    <name evidence="8" type="ORF">ASZ90_005654</name>
</gene>